<organism evidence="2 3">
    <name type="scientific">Haemonchus contortus</name>
    <name type="common">Barber pole worm</name>
    <dbReference type="NCBI Taxonomy" id="6289"/>
    <lineage>
        <taxon>Eukaryota</taxon>
        <taxon>Metazoa</taxon>
        <taxon>Ecdysozoa</taxon>
        <taxon>Nematoda</taxon>
        <taxon>Chromadorea</taxon>
        <taxon>Rhabditida</taxon>
        <taxon>Rhabditina</taxon>
        <taxon>Rhabditomorpha</taxon>
        <taxon>Strongyloidea</taxon>
        <taxon>Trichostrongylidae</taxon>
        <taxon>Haemonchus</taxon>
    </lineage>
</organism>
<feature type="compositionally biased region" description="Basic and acidic residues" evidence="1">
    <location>
        <begin position="20"/>
        <end position="34"/>
    </location>
</feature>
<sequence>MNFRTNKQTNRQTNKQTNKQTDRQTDRQTEDRQTDASALYKVYSEGTRKWYSGATKSRPTSACKLPEDLATYETCKGPAKLAVAKAKLTEIDTLTRSSTVE</sequence>
<feature type="region of interest" description="Disordered" evidence="1">
    <location>
        <begin position="1"/>
        <end position="37"/>
    </location>
</feature>
<dbReference type="OrthoDB" id="10068961at2759"/>
<protein>
    <submittedName>
        <fullName evidence="3">Integrase</fullName>
    </submittedName>
</protein>
<dbReference type="Proteomes" id="UP000025227">
    <property type="component" value="Unplaced"/>
</dbReference>
<accession>A0A7I4Y6G0</accession>
<evidence type="ECO:0000313" key="2">
    <source>
        <dbReference type="Proteomes" id="UP000025227"/>
    </source>
</evidence>
<keyword evidence="2" id="KW-1185">Reference proteome</keyword>
<dbReference type="AlphaFoldDB" id="A0A7I4Y6G0"/>
<evidence type="ECO:0000256" key="1">
    <source>
        <dbReference type="SAM" id="MobiDB-lite"/>
    </source>
</evidence>
<feature type="compositionally biased region" description="Polar residues" evidence="1">
    <location>
        <begin position="1"/>
        <end position="19"/>
    </location>
</feature>
<reference evidence="3" key="1">
    <citation type="submission" date="2020-12" db="UniProtKB">
        <authorList>
            <consortium name="WormBaseParasite"/>
        </authorList>
    </citation>
    <scope>IDENTIFICATION</scope>
    <source>
        <strain evidence="3">MHco3</strain>
    </source>
</reference>
<dbReference type="WBParaSite" id="HCON_00057570-00001">
    <property type="protein sequence ID" value="HCON_00057570-00001"/>
    <property type="gene ID" value="HCON_00057570"/>
</dbReference>
<proteinExistence type="predicted"/>
<evidence type="ECO:0000313" key="3">
    <source>
        <dbReference type="WBParaSite" id="HCON_00057570-00001"/>
    </source>
</evidence>
<name>A0A7I4Y6G0_HAECO</name>